<evidence type="ECO:0000256" key="1">
    <source>
        <dbReference type="ARBA" id="ARBA00007164"/>
    </source>
</evidence>
<name>A0A2J6WP61_9BACT</name>
<reference evidence="12 13" key="1">
    <citation type="submission" date="2018-01" db="EMBL/GenBank/DDBJ databases">
        <title>Metagenomic assembled genomes from two thermal pools in the Uzon Caldera, Kamchatka, Russia.</title>
        <authorList>
            <person name="Wilkins L."/>
            <person name="Ettinger C."/>
        </authorList>
    </citation>
    <scope>NUCLEOTIDE SEQUENCE [LARGE SCALE GENOMIC DNA]</scope>
    <source>
        <strain evidence="12">ZAV-04</strain>
    </source>
</reference>
<feature type="binding site" evidence="8">
    <location>
        <position position="223"/>
    </location>
    <ligand>
        <name>substrate</name>
    </ligand>
</feature>
<evidence type="ECO:0000256" key="10">
    <source>
        <dbReference type="SAM" id="MobiDB-lite"/>
    </source>
</evidence>
<keyword evidence="5" id="KW-0573">Peptidoglycan synthesis</keyword>
<dbReference type="PANTHER" id="PTHR21581">
    <property type="entry name" value="D-ALANYL-D-ALANINE CARBOXYPEPTIDASE"/>
    <property type="match status" value="1"/>
</dbReference>
<proteinExistence type="inferred from homology"/>
<gene>
    <name evidence="12" type="ORF">C0186_01995</name>
</gene>
<dbReference type="SUPFAM" id="SSF56601">
    <property type="entry name" value="beta-lactamase/transpeptidase-like"/>
    <property type="match status" value="1"/>
</dbReference>
<dbReference type="Pfam" id="PF00768">
    <property type="entry name" value="Peptidase_S11"/>
    <property type="match status" value="1"/>
</dbReference>
<dbReference type="GO" id="GO:0071555">
    <property type="term" value="P:cell wall organization"/>
    <property type="evidence" value="ECO:0007669"/>
    <property type="project" value="UniProtKB-KW"/>
</dbReference>
<feature type="active site" evidence="7">
    <location>
        <position position="117"/>
    </location>
</feature>
<dbReference type="GO" id="GO:0008360">
    <property type="term" value="P:regulation of cell shape"/>
    <property type="evidence" value="ECO:0007669"/>
    <property type="project" value="UniProtKB-KW"/>
</dbReference>
<keyword evidence="6" id="KW-0961">Cell wall biogenesis/degradation</keyword>
<feature type="active site" description="Acyl-ester intermediate" evidence="7">
    <location>
        <position position="62"/>
    </location>
</feature>
<dbReference type="GO" id="GO:0009002">
    <property type="term" value="F:serine-type D-Ala-D-Ala carboxypeptidase activity"/>
    <property type="evidence" value="ECO:0007669"/>
    <property type="project" value="InterPro"/>
</dbReference>
<dbReference type="Proteomes" id="UP000242288">
    <property type="component" value="Unassembled WGS sequence"/>
</dbReference>
<comment type="caution">
    <text evidence="12">The sequence shown here is derived from an EMBL/GenBank/DDBJ whole genome shotgun (WGS) entry which is preliminary data.</text>
</comment>
<dbReference type="PRINTS" id="PR00725">
    <property type="entry name" value="DADACBPTASE1"/>
</dbReference>
<feature type="active site" description="Proton acceptor" evidence="7">
    <location>
        <position position="65"/>
    </location>
</feature>
<feature type="domain" description="Peptidase S11 D-alanyl-D-alanine carboxypeptidase A N-terminal" evidence="11">
    <location>
        <begin position="28"/>
        <end position="253"/>
    </location>
</feature>
<dbReference type="InterPro" id="IPR012338">
    <property type="entry name" value="Beta-lactam/transpept-like"/>
</dbReference>
<evidence type="ECO:0000256" key="6">
    <source>
        <dbReference type="ARBA" id="ARBA00023316"/>
    </source>
</evidence>
<protein>
    <recommendedName>
        <fullName evidence="11">Peptidase S11 D-alanyl-D-alanine carboxypeptidase A N-terminal domain-containing protein</fullName>
    </recommendedName>
</protein>
<evidence type="ECO:0000256" key="7">
    <source>
        <dbReference type="PIRSR" id="PIRSR618044-1"/>
    </source>
</evidence>
<organism evidence="12 13">
    <name type="scientific">Thermodesulfovibrio aggregans</name>
    <dbReference type="NCBI Taxonomy" id="86166"/>
    <lineage>
        <taxon>Bacteria</taxon>
        <taxon>Pseudomonadati</taxon>
        <taxon>Nitrospirota</taxon>
        <taxon>Thermodesulfovibrionia</taxon>
        <taxon>Thermodesulfovibrionales</taxon>
        <taxon>Thermodesulfovibrionaceae</taxon>
        <taxon>Thermodesulfovibrio</taxon>
    </lineage>
</organism>
<sequence>MLNLSSILGIFSKMVFLFVFLLYASAAYSSQDIDAPSAVAVDAQTGKILYGKNPHMKLPPASTTKLVTVMVALEKLDPEQKVTISKKAAQTPGVSPKLMRGEVYTVRDLVYLALMRSVNSAAVALAEATAGSEQNFVKLMNEKVKYIGAKDTKFINASGLPGKGQCTTVYDLTKIMSHALAYPLIKEAINTRVYLVKAQNGREHFIQNTNHLLWSEDNMIGGKTGYTRKARHCFVSAYKVKDRLVYTAILGDTNREKLWEDTQQLIARAEDVLAGKGEPVVKLSEEKPVMPVSYKSKQKLSKKVKVNKNKVKKTSKKRVKNAKNNKRTI</sequence>
<accession>A0A2J6WP61</accession>
<dbReference type="EMBL" id="PNIO01000014">
    <property type="protein sequence ID" value="PMP72177.1"/>
    <property type="molecule type" value="Genomic_DNA"/>
</dbReference>
<evidence type="ECO:0000256" key="5">
    <source>
        <dbReference type="ARBA" id="ARBA00022984"/>
    </source>
</evidence>
<keyword evidence="3" id="KW-0378">Hydrolase</keyword>
<dbReference type="InterPro" id="IPR001967">
    <property type="entry name" value="Peptidase_S11_N"/>
</dbReference>
<evidence type="ECO:0000256" key="2">
    <source>
        <dbReference type="ARBA" id="ARBA00022729"/>
    </source>
</evidence>
<feature type="region of interest" description="Disordered" evidence="10">
    <location>
        <begin position="292"/>
        <end position="329"/>
    </location>
</feature>
<dbReference type="GO" id="GO:0009252">
    <property type="term" value="P:peptidoglycan biosynthetic process"/>
    <property type="evidence" value="ECO:0007669"/>
    <property type="project" value="UniProtKB-KW"/>
</dbReference>
<dbReference type="PANTHER" id="PTHR21581:SF26">
    <property type="entry name" value="D-ALANYL-D-ALANINE ENDOPEPTIDASE"/>
    <property type="match status" value="1"/>
</dbReference>
<keyword evidence="4" id="KW-0133">Cell shape</keyword>
<dbReference type="AlphaFoldDB" id="A0A2J6WP61"/>
<evidence type="ECO:0000256" key="4">
    <source>
        <dbReference type="ARBA" id="ARBA00022960"/>
    </source>
</evidence>
<feature type="compositionally biased region" description="Basic residues" evidence="10">
    <location>
        <begin position="296"/>
        <end position="329"/>
    </location>
</feature>
<evidence type="ECO:0000259" key="11">
    <source>
        <dbReference type="Pfam" id="PF00768"/>
    </source>
</evidence>
<evidence type="ECO:0000256" key="9">
    <source>
        <dbReference type="RuleBase" id="RU004016"/>
    </source>
</evidence>
<dbReference type="Gene3D" id="3.40.710.10">
    <property type="entry name" value="DD-peptidase/beta-lactamase superfamily"/>
    <property type="match status" value="1"/>
</dbReference>
<evidence type="ECO:0000313" key="13">
    <source>
        <dbReference type="Proteomes" id="UP000242288"/>
    </source>
</evidence>
<keyword evidence="2" id="KW-0732">Signal</keyword>
<dbReference type="InterPro" id="IPR018044">
    <property type="entry name" value="Peptidase_S11"/>
</dbReference>
<evidence type="ECO:0000256" key="8">
    <source>
        <dbReference type="PIRSR" id="PIRSR618044-2"/>
    </source>
</evidence>
<evidence type="ECO:0000313" key="12">
    <source>
        <dbReference type="EMBL" id="PMP72177.1"/>
    </source>
</evidence>
<comment type="similarity">
    <text evidence="1 9">Belongs to the peptidase S11 family.</text>
</comment>
<evidence type="ECO:0000256" key="3">
    <source>
        <dbReference type="ARBA" id="ARBA00022801"/>
    </source>
</evidence>
<dbReference type="GO" id="GO:0006508">
    <property type="term" value="P:proteolysis"/>
    <property type="evidence" value="ECO:0007669"/>
    <property type="project" value="InterPro"/>
</dbReference>